<evidence type="ECO:0000256" key="1">
    <source>
        <dbReference type="SAM" id="MobiDB-lite"/>
    </source>
</evidence>
<feature type="transmembrane region" description="Helical" evidence="2">
    <location>
        <begin position="235"/>
        <end position="252"/>
    </location>
</feature>
<reference evidence="3" key="1">
    <citation type="submission" date="2015-04" db="UniProtKB">
        <authorList>
            <consortium name="EnsemblPlants"/>
        </authorList>
    </citation>
    <scope>IDENTIFICATION</scope>
</reference>
<keyword evidence="2" id="KW-1133">Transmembrane helix</keyword>
<dbReference type="AlphaFoldDB" id="A0A0D9YQ57"/>
<dbReference type="Gramene" id="OGLUM02G11360.1">
    <property type="protein sequence ID" value="OGLUM02G11360.1"/>
    <property type="gene ID" value="OGLUM02G11360"/>
</dbReference>
<feature type="region of interest" description="Disordered" evidence="1">
    <location>
        <begin position="146"/>
        <end position="223"/>
    </location>
</feature>
<feature type="compositionally biased region" description="Basic and acidic residues" evidence="1">
    <location>
        <begin position="1"/>
        <end position="14"/>
    </location>
</feature>
<sequence>MADKDATVIAGKEEVGDEATASATVNGPDKGTRRKVRVMVSVVHEVKAAETVGEGHPPVPQGKIRLSQQTIDAILATKTMHYSTNALEYYRIKKDYEMLRLMHSCMRTHDEFQKRIVKRKAWVRCELEKKGYVDIDESNTATFTPIHWREELVTEDEESDSDGDDEDDFSEGEEESEDNDDDNGEDEEEVSNDDTTEEEDDLEDDDKFSSDDDGAPNEKFTVAPSSASRVQWRRFLLLLVVVALLMVASAGGDGGCAGPLNPGIISPEKYTSSSSLEYGLMAIVKASSGRYCAKFIPNQNYPFPIRIVILSALSKRMEDNMMYPIKDQETMLAVPMDINRQQDTDLKIIEINVLVWPVITKRVRQF</sequence>
<proteinExistence type="predicted"/>
<dbReference type="PANTHER" id="PTHR35166">
    <property type="entry name" value="OS05G0193700 PROTEIN-RELATED"/>
    <property type="match status" value="1"/>
</dbReference>
<dbReference type="PANTHER" id="PTHR35166:SF15">
    <property type="entry name" value="OS05G0193700 PROTEIN"/>
    <property type="match status" value="1"/>
</dbReference>
<dbReference type="HOGENOM" id="CLU_652814_0_0_1"/>
<dbReference type="EnsemblPlants" id="OGLUM02G11360.1">
    <property type="protein sequence ID" value="OGLUM02G11360.1"/>
    <property type="gene ID" value="OGLUM02G11360"/>
</dbReference>
<keyword evidence="2" id="KW-0812">Transmembrane</keyword>
<keyword evidence="4" id="KW-1185">Reference proteome</keyword>
<accession>A0A0D9YQ57</accession>
<evidence type="ECO:0000313" key="4">
    <source>
        <dbReference type="Proteomes" id="UP000026961"/>
    </source>
</evidence>
<dbReference type="Proteomes" id="UP000026961">
    <property type="component" value="Chromosome 2"/>
</dbReference>
<feature type="compositionally biased region" description="Acidic residues" evidence="1">
    <location>
        <begin position="153"/>
        <end position="215"/>
    </location>
</feature>
<reference evidence="3" key="2">
    <citation type="submission" date="2018-05" db="EMBL/GenBank/DDBJ databases">
        <title>OgluRS3 (Oryza glumaepatula Reference Sequence Version 3).</title>
        <authorList>
            <person name="Zhang J."/>
            <person name="Kudrna D."/>
            <person name="Lee S."/>
            <person name="Talag J."/>
            <person name="Welchert J."/>
            <person name="Wing R.A."/>
        </authorList>
    </citation>
    <scope>NUCLEOTIDE SEQUENCE [LARGE SCALE GENOMIC DNA]</scope>
</reference>
<keyword evidence="2" id="KW-0472">Membrane</keyword>
<protein>
    <submittedName>
        <fullName evidence="3">Uncharacterized protein</fullName>
    </submittedName>
</protein>
<evidence type="ECO:0000313" key="3">
    <source>
        <dbReference type="EnsemblPlants" id="OGLUM02G11360.1"/>
    </source>
</evidence>
<evidence type="ECO:0000256" key="2">
    <source>
        <dbReference type="SAM" id="Phobius"/>
    </source>
</evidence>
<name>A0A0D9YQ57_9ORYZ</name>
<dbReference type="STRING" id="40148.A0A0D9YQ57"/>
<organism evidence="3">
    <name type="scientific">Oryza glumipatula</name>
    <dbReference type="NCBI Taxonomy" id="40148"/>
    <lineage>
        <taxon>Eukaryota</taxon>
        <taxon>Viridiplantae</taxon>
        <taxon>Streptophyta</taxon>
        <taxon>Embryophyta</taxon>
        <taxon>Tracheophyta</taxon>
        <taxon>Spermatophyta</taxon>
        <taxon>Magnoliopsida</taxon>
        <taxon>Liliopsida</taxon>
        <taxon>Poales</taxon>
        <taxon>Poaceae</taxon>
        <taxon>BOP clade</taxon>
        <taxon>Oryzoideae</taxon>
        <taxon>Oryzeae</taxon>
        <taxon>Oryzinae</taxon>
        <taxon>Oryza</taxon>
    </lineage>
</organism>
<feature type="region of interest" description="Disordered" evidence="1">
    <location>
        <begin position="1"/>
        <end position="30"/>
    </location>
</feature>